<dbReference type="Proteomes" id="UP000198504">
    <property type="component" value="Unassembled WGS sequence"/>
</dbReference>
<organism evidence="1 2">
    <name type="scientific">Microlunatus flavus</name>
    <dbReference type="NCBI Taxonomy" id="1036181"/>
    <lineage>
        <taxon>Bacteria</taxon>
        <taxon>Bacillati</taxon>
        <taxon>Actinomycetota</taxon>
        <taxon>Actinomycetes</taxon>
        <taxon>Propionibacteriales</taxon>
        <taxon>Propionibacteriaceae</taxon>
        <taxon>Microlunatus</taxon>
    </lineage>
</organism>
<sequence length="176" mass="19190">MGDLIRSLVVILVPLVLVTLFFTRDVGDHPVTVVDWQPVAATARSEAPYPVLTPVNLPPGWRAVQATWVKTGEPYLNGEPSARNLWKLGFLTSDDVFIGLAQGDLQPDELVRDETREGVADGQSVVGDQTWERFVSPDGRTRSLVDREPKVTTVISADLPYEALDTYAGILSTSGS</sequence>
<accession>A0A1H9KB10</accession>
<dbReference type="InterPro" id="IPR025339">
    <property type="entry name" value="DUF4245"/>
</dbReference>
<keyword evidence="2" id="KW-1185">Reference proteome</keyword>
<dbReference type="AlphaFoldDB" id="A0A1H9KB10"/>
<reference evidence="2" key="1">
    <citation type="submission" date="2016-10" db="EMBL/GenBank/DDBJ databases">
        <authorList>
            <person name="Varghese N."/>
            <person name="Submissions S."/>
        </authorList>
    </citation>
    <scope>NUCLEOTIDE SEQUENCE [LARGE SCALE GENOMIC DNA]</scope>
    <source>
        <strain evidence="2">CGMCC 4.6856</strain>
    </source>
</reference>
<protein>
    <recommendedName>
        <fullName evidence="3">DUF4245 domain-containing protein</fullName>
    </recommendedName>
</protein>
<evidence type="ECO:0008006" key="3">
    <source>
        <dbReference type="Google" id="ProtNLM"/>
    </source>
</evidence>
<gene>
    <name evidence="1" type="ORF">SAMN05421756_107136</name>
</gene>
<evidence type="ECO:0000313" key="2">
    <source>
        <dbReference type="Proteomes" id="UP000198504"/>
    </source>
</evidence>
<proteinExistence type="predicted"/>
<name>A0A1H9KB10_9ACTN</name>
<dbReference type="EMBL" id="FOFA01000007">
    <property type="protein sequence ID" value="SEQ96340.1"/>
    <property type="molecule type" value="Genomic_DNA"/>
</dbReference>
<dbReference type="STRING" id="1036181.SAMN05421756_107136"/>
<evidence type="ECO:0000313" key="1">
    <source>
        <dbReference type="EMBL" id="SEQ96340.1"/>
    </source>
</evidence>
<dbReference type="Pfam" id="PF14030">
    <property type="entry name" value="DUF4245"/>
    <property type="match status" value="1"/>
</dbReference>